<evidence type="ECO:0000256" key="6">
    <source>
        <dbReference type="ARBA" id="ARBA00023211"/>
    </source>
</evidence>
<keyword evidence="6" id="KW-0464">Manganese</keyword>
<keyword evidence="4 8" id="KW-0378">Hydrolase</keyword>
<dbReference type="PANTHER" id="PTHR12992">
    <property type="entry name" value="NUDIX HYDROLASE"/>
    <property type="match status" value="1"/>
</dbReference>
<dbReference type="PANTHER" id="PTHR12992:SF11">
    <property type="entry name" value="MITOCHONDRIAL COENZYME A DIPHOSPHATASE NUDT8"/>
    <property type="match status" value="1"/>
</dbReference>
<dbReference type="GO" id="GO:0010945">
    <property type="term" value="F:coenzyme A diphosphatase activity"/>
    <property type="evidence" value="ECO:0007669"/>
    <property type="project" value="InterPro"/>
</dbReference>
<keyword evidence="9" id="KW-1185">Reference proteome</keyword>
<organism evidence="8 9">
    <name type="scientific">Stieleria varia</name>
    <dbReference type="NCBI Taxonomy" id="2528005"/>
    <lineage>
        <taxon>Bacteria</taxon>
        <taxon>Pseudomonadati</taxon>
        <taxon>Planctomycetota</taxon>
        <taxon>Planctomycetia</taxon>
        <taxon>Pirellulales</taxon>
        <taxon>Pirellulaceae</taxon>
        <taxon>Stieleria</taxon>
    </lineage>
</organism>
<evidence type="ECO:0000256" key="5">
    <source>
        <dbReference type="ARBA" id="ARBA00022842"/>
    </source>
</evidence>
<sequence length="190" mass="21257">MQSRMAAVLVALYQSRQPDHAGRWVIPLTLRPPTMVHHGGQISLPGGRIEPGETPQQAAEREYLEELGLPPLTQQWLGTLSTQYVFGSDHLVQPQVAILKTPESDWRPNPLEVAQVMEVPLAALVNRENRKTIRRRRRVRAVSTQNEPVNTVLGFHFSIPVISVGPHRIWGATAMILDELAQCLLQCQAD</sequence>
<dbReference type="GO" id="GO:0046872">
    <property type="term" value="F:metal ion binding"/>
    <property type="evidence" value="ECO:0007669"/>
    <property type="project" value="UniProtKB-KW"/>
</dbReference>
<evidence type="ECO:0000256" key="4">
    <source>
        <dbReference type="ARBA" id="ARBA00022801"/>
    </source>
</evidence>
<dbReference type="Pfam" id="PF00293">
    <property type="entry name" value="NUDIX"/>
    <property type="match status" value="1"/>
</dbReference>
<evidence type="ECO:0000256" key="1">
    <source>
        <dbReference type="ARBA" id="ARBA00001936"/>
    </source>
</evidence>
<keyword evidence="5" id="KW-0460">Magnesium</keyword>
<dbReference type="InterPro" id="IPR020476">
    <property type="entry name" value="Nudix_hydrolase"/>
</dbReference>
<feature type="domain" description="Nudix hydrolase" evidence="7">
    <location>
        <begin position="3"/>
        <end position="141"/>
    </location>
</feature>
<accession>A0A5C5ZNH9</accession>
<comment type="cofactor">
    <cofactor evidence="2">
        <name>Mg(2+)</name>
        <dbReference type="ChEBI" id="CHEBI:18420"/>
    </cofactor>
</comment>
<comment type="caution">
    <text evidence="8">The sequence shown here is derived from an EMBL/GenBank/DDBJ whole genome shotgun (WGS) entry which is preliminary data.</text>
</comment>
<dbReference type="PROSITE" id="PS51462">
    <property type="entry name" value="NUDIX"/>
    <property type="match status" value="1"/>
</dbReference>
<dbReference type="Gene3D" id="3.90.79.10">
    <property type="entry name" value="Nucleoside Triphosphate Pyrophosphohydrolase"/>
    <property type="match status" value="1"/>
</dbReference>
<dbReference type="InterPro" id="IPR045121">
    <property type="entry name" value="CoAse"/>
</dbReference>
<evidence type="ECO:0000256" key="2">
    <source>
        <dbReference type="ARBA" id="ARBA00001946"/>
    </source>
</evidence>
<dbReference type="CDD" id="cd03426">
    <property type="entry name" value="NUDIX_CoAse_Nudt7"/>
    <property type="match status" value="1"/>
</dbReference>
<evidence type="ECO:0000313" key="9">
    <source>
        <dbReference type="Proteomes" id="UP000320176"/>
    </source>
</evidence>
<dbReference type="PRINTS" id="PR00502">
    <property type="entry name" value="NUDIXFAMILY"/>
</dbReference>
<comment type="cofactor">
    <cofactor evidence="1">
        <name>Mn(2+)</name>
        <dbReference type="ChEBI" id="CHEBI:29035"/>
    </cofactor>
</comment>
<dbReference type="InterPro" id="IPR015797">
    <property type="entry name" value="NUDIX_hydrolase-like_dom_sf"/>
</dbReference>
<dbReference type="SUPFAM" id="SSF55811">
    <property type="entry name" value="Nudix"/>
    <property type="match status" value="1"/>
</dbReference>
<proteinExistence type="predicted"/>
<evidence type="ECO:0000256" key="3">
    <source>
        <dbReference type="ARBA" id="ARBA00022723"/>
    </source>
</evidence>
<dbReference type="EMBL" id="SJPN01000029">
    <property type="protein sequence ID" value="TWT87983.1"/>
    <property type="molecule type" value="Genomic_DNA"/>
</dbReference>
<reference evidence="8 9" key="1">
    <citation type="submission" date="2019-02" db="EMBL/GenBank/DDBJ databases">
        <title>Deep-cultivation of Planctomycetes and their phenomic and genomic characterization uncovers novel biology.</title>
        <authorList>
            <person name="Wiegand S."/>
            <person name="Jogler M."/>
            <person name="Boedeker C."/>
            <person name="Pinto D."/>
            <person name="Vollmers J."/>
            <person name="Rivas-Marin E."/>
            <person name="Kohn T."/>
            <person name="Peeters S.H."/>
            <person name="Heuer A."/>
            <person name="Rast P."/>
            <person name="Oberbeckmann S."/>
            <person name="Bunk B."/>
            <person name="Jeske O."/>
            <person name="Meyerdierks A."/>
            <person name="Storesund J.E."/>
            <person name="Kallscheuer N."/>
            <person name="Luecker S."/>
            <person name="Lage O.M."/>
            <person name="Pohl T."/>
            <person name="Merkel B.J."/>
            <person name="Hornburger P."/>
            <person name="Mueller R.-W."/>
            <person name="Bruemmer F."/>
            <person name="Labrenz M."/>
            <person name="Spormann A.M."/>
            <person name="Op Den Camp H."/>
            <person name="Overmann J."/>
            <person name="Amann R."/>
            <person name="Jetten M.S.M."/>
            <person name="Mascher T."/>
            <person name="Medema M.H."/>
            <person name="Devos D.P."/>
            <person name="Kaster A.-K."/>
            <person name="Ovreas L."/>
            <person name="Rohde M."/>
            <person name="Galperin M.Y."/>
            <person name="Jogler C."/>
        </authorList>
    </citation>
    <scope>NUCLEOTIDE SEQUENCE [LARGE SCALE GENOMIC DNA]</scope>
    <source>
        <strain evidence="8 9">Pla52n</strain>
    </source>
</reference>
<evidence type="ECO:0000313" key="8">
    <source>
        <dbReference type="EMBL" id="TWT87983.1"/>
    </source>
</evidence>
<protein>
    <submittedName>
        <fullName evidence="8">Putative NUDIX hydrolase</fullName>
    </submittedName>
</protein>
<dbReference type="AlphaFoldDB" id="A0A5C5ZNH9"/>
<gene>
    <name evidence="8" type="ORF">Pla52n_69400</name>
</gene>
<dbReference type="Proteomes" id="UP000320176">
    <property type="component" value="Unassembled WGS sequence"/>
</dbReference>
<dbReference type="RefSeq" id="WP_146523773.1">
    <property type="nucleotide sequence ID" value="NZ_CP151726.1"/>
</dbReference>
<evidence type="ECO:0000259" key="7">
    <source>
        <dbReference type="PROSITE" id="PS51462"/>
    </source>
</evidence>
<dbReference type="InterPro" id="IPR000086">
    <property type="entry name" value="NUDIX_hydrolase_dom"/>
</dbReference>
<dbReference type="OrthoDB" id="9802805at2"/>
<name>A0A5C5ZNH9_9BACT</name>
<keyword evidence="3" id="KW-0479">Metal-binding</keyword>